<accession>A0A7W4I5J9</accession>
<dbReference type="CDD" id="cd16325">
    <property type="entry name" value="LolA"/>
    <property type="match status" value="1"/>
</dbReference>
<dbReference type="Gene3D" id="2.50.20.10">
    <property type="entry name" value="Lipoprotein localisation LolA/LolB/LppX"/>
    <property type="match status" value="1"/>
</dbReference>
<comment type="caution">
    <text evidence="3">The sequence shown here is derived from an EMBL/GenBank/DDBJ whole genome shotgun (WGS) entry which is preliminary data.</text>
</comment>
<protein>
    <submittedName>
        <fullName evidence="3">Outer membrane lipoprotein carrier protein LolA</fullName>
    </submittedName>
</protein>
<dbReference type="EMBL" id="JABEQG010000014">
    <property type="protein sequence ID" value="MBB2156470.1"/>
    <property type="molecule type" value="Genomic_DNA"/>
</dbReference>
<keyword evidence="3" id="KW-0449">Lipoprotein</keyword>
<dbReference type="PANTHER" id="PTHR35869">
    <property type="entry name" value="OUTER-MEMBRANE LIPOPROTEIN CARRIER PROTEIN"/>
    <property type="match status" value="1"/>
</dbReference>
<dbReference type="RefSeq" id="WP_012552966.1">
    <property type="nucleotide sequence ID" value="NZ_JABEQG010000014.1"/>
</dbReference>
<evidence type="ECO:0000256" key="2">
    <source>
        <dbReference type="SAM" id="SignalP"/>
    </source>
</evidence>
<evidence type="ECO:0000313" key="4">
    <source>
        <dbReference type="Proteomes" id="UP000550787"/>
    </source>
</evidence>
<feature type="chain" id="PRO_5041142036" evidence="2">
    <location>
        <begin position="21"/>
        <end position="202"/>
    </location>
</feature>
<sequence length="202" mass="21791">MIVRNGPTRRLVLTAPLALAACQAAPGPVGGRDVARIERYLNTTRGLSAHVAQTWPDGGVGEGTLSYDPGYLRLDYDTPHRMRLVAAGGHLVFRDAVRQSVTRMNLSRQPLGLLLATPVHLGGEVTVTAIQHGDHVLQVSLARTANPSQGLLTLGFSDFAGQLSLVAIDILDERHNRTRLHLTDQRTGTAFPADFFSLTAEL</sequence>
<evidence type="ECO:0000313" key="3">
    <source>
        <dbReference type="EMBL" id="MBB2156470.1"/>
    </source>
</evidence>
<dbReference type="AlphaFoldDB" id="A0A7W4I5J9"/>
<dbReference type="PROSITE" id="PS51257">
    <property type="entry name" value="PROKAR_LIPOPROTEIN"/>
    <property type="match status" value="1"/>
</dbReference>
<keyword evidence="1 2" id="KW-0732">Signal</keyword>
<organism evidence="3 4">
    <name type="scientific">Gluconacetobacter diazotrophicus</name>
    <name type="common">Acetobacter diazotrophicus</name>
    <dbReference type="NCBI Taxonomy" id="33996"/>
    <lineage>
        <taxon>Bacteria</taxon>
        <taxon>Pseudomonadati</taxon>
        <taxon>Pseudomonadota</taxon>
        <taxon>Alphaproteobacteria</taxon>
        <taxon>Acetobacterales</taxon>
        <taxon>Acetobacteraceae</taxon>
        <taxon>Gluconacetobacter</taxon>
    </lineage>
</organism>
<gene>
    <name evidence="3" type="ORF">HLH33_09135</name>
</gene>
<reference evidence="3 4" key="1">
    <citation type="submission" date="2020-04" db="EMBL/GenBank/DDBJ databases">
        <title>Description of novel Gluconacetobacter.</title>
        <authorList>
            <person name="Sombolestani A."/>
        </authorList>
    </citation>
    <scope>NUCLEOTIDE SEQUENCE [LARGE SCALE GENOMIC DNA]</scope>
    <source>
        <strain evidence="3 4">LMG 7603</strain>
    </source>
</reference>
<dbReference type="InterPro" id="IPR004564">
    <property type="entry name" value="OM_lipoprot_carrier_LolA-like"/>
</dbReference>
<dbReference type="InterPro" id="IPR029046">
    <property type="entry name" value="LolA/LolB/LppX"/>
</dbReference>
<proteinExistence type="predicted"/>
<feature type="signal peptide" evidence="2">
    <location>
        <begin position="1"/>
        <end position="20"/>
    </location>
</feature>
<dbReference type="PANTHER" id="PTHR35869:SF1">
    <property type="entry name" value="OUTER-MEMBRANE LIPOPROTEIN CARRIER PROTEIN"/>
    <property type="match status" value="1"/>
</dbReference>
<dbReference type="Pfam" id="PF03548">
    <property type="entry name" value="LolA"/>
    <property type="match status" value="1"/>
</dbReference>
<evidence type="ECO:0000256" key="1">
    <source>
        <dbReference type="ARBA" id="ARBA00022729"/>
    </source>
</evidence>
<dbReference type="SUPFAM" id="SSF89392">
    <property type="entry name" value="Prokaryotic lipoproteins and lipoprotein localization factors"/>
    <property type="match status" value="1"/>
</dbReference>
<name>A0A7W4I5J9_GLUDI</name>
<dbReference type="Proteomes" id="UP000550787">
    <property type="component" value="Unassembled WGS sequence"/>
</dbReference>